<feature type="domain" description="Smr" evidence="1">
    <location>
        <begin position="26"/>
        <end position="102"/>
    </location>
</feature>
<dbReference type="InterPro" id="IPR002625">
    <property type="entry name" value="Smr_dom"/>
</dbReference>
<comment type="caution">
    <text evidence="2">The sequence shown here is derived from an EMBL/GenBank/DDBJ whole genome shotgun (WGS) entry which is preliminary data.</text>
</comment>
<reference evidence="3" key="1">
    <citation type="journal article" date="2019" name="Int. J. Syst. Evol. Microbiol.">
        <title>The Global Catalogue of Microorganisms (GCM) 10K type strain sequencing project: providing services to taxonomists for standard genome sequencing and annotation.</title>
        <authorList>
            <consortium name="The Broad Institute Genomics Platform"/>
            <consortium name="The Broad Institute Genome Sequencing Center for Infectious Disease"/>
            <person name="Wu L."/>
            <person name="Ma J."/>
        </authorList>
    </citation>
    <scope>NUCLEOTIDE SEQUENCE [LARGE SCALE GENOMIC DNA]</scope>
    <source>
        <strain evidence="3">JCM 18053</strain>
    </source>
</reference>
<dbReference type="InterPro" id="IPR036063">
    <property type="entry name" value="Smr_dom_sf"/>
</dbReference>
<evidence type="ECO:0000313" key="3">
    <source>
        <dbReference type="Proteomes" id="UP001499852"/>
    </source>
</evidence>
<evidence type="ECO:0000313" key="2">
    <source>
        <dbReference type="EMBL" id="GAA5136139.1"/>
    </source>
</evidence>
<dbReference type="SUPFAM" id="SSF160443">
    <property type="entry name" value="SMR domain-like"/>
    <property type="match status" value="1"/>
</dbReference>
<dbReference type="PROSITE" id="PS50828">
    <property type="entry name" value="SMR"/>
    <property type="match status" value="1"/>
</dbReference>
<sequence>MGFRWFNALCAMEDDEPIRIPITDELDLHTFRPNEVGDLLVDYLGECQKIGIRNVRVIHGKGTGTLRIGVHAALDRMEIVEGWTWPAGERSGGWGATWVQVKGLT</sequence>
<keyword evidence="3" id="KW-1185">Reference proteome</keyword>
<dbReference type="SMART" id="SM00463">
    <property type="entry name" value="SMR"/>
    <property type="match status" value="1"/>
</dbReference>
<proteinExistence type="predicted"/>
<gene>
    <name evidence="2" type="ORF">GCM10023213_10660</name>
</gene>
<dbReference type="Pfam" id="PF01713">
    <property type="entry name" value="Smr"/>
    <property type="match status" value="1"/>
</dbReference>
<evidence type="ECO:0000259" key="1">
    <source>
        <dbReference type="PROSITE" id="PS50828"/>
    </source>
</evidence>
<name>A0ABP9NWZ3_9BACT</name>
<dbReference type="Proteomes" id="UP001499852">
    <property type="component" value="Unassembled WGS sequence"/>
</dbReference>
<organism evidence="2 3">
    <name type="scientific">Prosthecobacter algae</name>
    <dbReference type="NCBI Taxonomy" id="1144682"/>
    <lineage>
        <taxon>Bacteria</taxon>
        <taxon>Pseudomonadati</taxon>
        <taxon>Verrucomicrobiota</taxon>
        <taxon>Verrucomicrobiia</taxon>
        <taxon>Verrucomicrobiales</taxon>
        <taxon>Verrucomicrobiaceae</taxon>
        <taxon>Prosthecobacter</taxon>
    </lineage>
</organism>
<dbReference type="Gene3D" id="3.30.1370.110">
    <property type="match status" value="1"/>
</dbReference>
<dbReference type="EMBL" id="BAABIA010000002">
    <property type="protein sequence ID" value="GAA5136139.1"/>
    <property type="molecule type" value="Genomic_DNA"/>
</dbReference>
<protein>
    <recommendedName>
        <fullName evidence="1">Smr domain-containing protein</fullName>
    </recommendedName>
</protein>
<accession>A0ABP9NWZ3</accession>